<evidence type="ECO:0000313" key="3">
    <source>
        <dbReference type="Proteomes" id="UP001165263"/>
    </source>
</evidence>
<evidence type="ECO:0000259" key="1">
    <source>
        <dbReference type="Pfam" id="PF01814"/>
    </source>
</evidence>
<evidence type="ECO:0000313" key="2">
    <source>
        <dbReference type="EMBL" id="MCS0628291.1"/>
    </source>
</evidence>
<feature type="domain" description="Hemerythrin-like" evidence="1">
    <location>
        <begin position="22"/>
        <end position="141"/>
    </location>
</feature>
<reference evidence="2" key="1">
    <citation type="submission" date="2022-08" db="EMBL/GenBank/DDBJ databases">
        <title>Reclassification of Massilia species as members of the genera Telluria, Duganella, Pseudoduganella, Mokoshia gen. nov. and Zemynaea gen. nov. using orthogonal and non-orthogonal genome-based approaches.</title>
        <authorList>
            <person name="Bowman J.P."/>
        </authorList>
    </citation>
    <scope>NUCLEOTIDE SEQUENCE</scope>
    <source>
        <strain evidence="2">LMG 11547</strain>
    </source>
</reference>
<proteinExistence type="predicted"/>
<dbReference type="Gene3D" id="1.20.120.520">
    <property type="entry name" value="nmb1532 protein domain like"/>
    <property type="match status" value="1"/>
</dbReference>
<protein>
    <submittedName>
        <fullName evidence="2">Hemerythrin domain-containing protein</fullName>
    </submittedName>
</protein>
<accession>A0ABT2BUH9</accession>
<dbReference type="Proteomes" id="UP001165263">
    <property type="component" value="Unassembled WGS sequence"/>
</dbReference>
<comment type="caution">
    <text evidence="2">The sequence shown here is derived from an EMBL/GenBank/DDBJ whole genome shotgun (WGS) entry which is preliminary data.</text>
</comment>
<name>A0ABT2BUH9_9BURK</name>
<dbReference type="EMBL" id="JANUHC010000001">
    <property type="protein sequence ID" value="MCS0628291.1"/>
    <property type="molecule type" value="Genomic_DNA"/>
</dbReference>
<organism evidence="2 3">
    <name type="scientific">Telluria mixta</name>
    <dbReference type="NCBI Taxonomy" id="34071"/>
    <lineage>
        <taxon>Bacteria</taxon>
        <taxon>Pseudomonadati</taxon>
        <taxon>Pseudomonadota</taxon>
        <taxon>Betaproteobacteria</taxon>
        <taxon>Burkholderiales</taxon>
        <taxon>Oxalobacteraceae</taxon>
        <taxon>Telluria group</taxon>
        <taxon>Telluria</taxon>
    </lineage>
</organism>
<dbReference type="InterPro" id="IPR012312">
    <property type="entry name" value="Hemerythrin-like"/>
</dbReference>
<gene>
    <name evidence="2" type="ORF">NX786_02930</name>
</gene>
<dbReference type="Pfam" id="PF01814">
    <property type="entry name" value="Hemerythrin"/>
    <property type="match status" value="1"/>
</dbReference>
<sequence length="198" mass="21530">MLTSTYTLVALSVEQTTVRAALQSLLDELRALPGDFSTLAAGRAAQLCAALRQVYDNCHWRKLDKFLVPALRRSTAAADGLLEELERLSGKAAVAMSTAEACVGAADHPVPREVFCHAVEYCVGALRSRLEREEKELFPLARTAVGGDAWFAIANQMLAHDAYAQERRGDPGRLRHELVGHAGHDVHGRRHAALTAAH</sequence>
<dbReference type="RefSeq" id="WP_259447531.1">
    <property type="nucleotide sequence ID" value="NZ_CP119520.1"/>
</dbReference>
<keyword evidence="3" id="KW-1185">Reference proteome</keyword>